<gene>
    <name evidence="1" type="ORF">MENTE1834_LOCUS42769</name>
</gene>
<reference evidence="1" key="1">
    <citation type="submission" date="2023-11" db="EMBL/GenBank/DDBJ databases">
        <authorList>
            <person name="Poullet M."/>
        </authorList>
    </citation>
    <scope>NUCLEOTIDE SEQUENCE</scope>
    <source>
        <strain evidence="1">E1834</strain>
    </source>
</reference>
<dbReference type="EMBL" id="CAVMJV010000114">
    <property type="protein sequence ID" value="CAK5103500.1"/>
    <property type="molecule type" value="Genomic_DNA"/>
</dbReference>
<dbReference type="Proteomes" id="UP001497535">
    <property type="component" value="Unassembled WGS sequence"/>
</dbReference>
<proteinExistence type="predicted"/>
<organism evidence="1 2">
    <name type="scientific">Meloidogyne enterolobii</name>
    <name type="common">Root-knot nematode worm</name>
    <name type="synonym">Meloidogyne mayaguensis</name>
    <dbReference type="NCBI Taxonomy" id="390850"/>
    <lineage>
        <taxon>Eukaryota</taxon>
        <taxon>Metazoa</taxon>
        <taxon>Ecdysozoa</taxon>
        <taxon>Nematoda</taxon>
        <taxon>Chromadorea</taxon>
        <taxon>Rhabditida</taxon>
        <taxon>Tylenchina</taxon>
        <taxon>Tylenchomorpha</taxon>
        <taxon>Tylenchoidea</taxon>
        <taxon>Meloidogynidae</taxon>
        <taxon>Meloidogyninae</taxon>
        <taxon>Meloidogyne</taxon>
    </lineage>
</organism>
<protein>
    <submittedName>
        <fullName evidence="1">Uncharacterized protein</fullName>
    </submittedName>
</protein>
<sequence length="98" mass="11191">MKKSLNRLVWLMFFLKIANNLEFTQIIAIIEHFRVLNLHSLNNNHNIFTFLSPLKKISFTCLAKTFIGRIFINSSSTYLSLSSSTIGTFKSHTSKPPG</sequence>
<accession>A0ACB1ASM2</accession>
<evidence type="ECO:0000313" key="1">
    <source>
        <dbReference type="EMBL" id="CAK5103500.1"/>
    </source>
</evidence>
<name>A0ACB1ASM2_MELEN</name>
<evidence type="ECO:0000313" key="2">
    <source>
        <dbReference type="Proteomes" id="UP001497535"/>
    </source>
</evidence>
<comment type="caution">
    <text evidence="1">The sequence shown here is derived from an EMBL/GenBank/DDBJ whole genome shotgun (WGS) entry which is preliminary data.</text>
</comment>
<keyword evidence="2" id="KW-1185">Reference proteome</keyword>